<evidence type="ECO:0000256" key="7">
    <source>
        <dbReference type="ARBA" id="ARBA00058439"/>
    </source>
</evidence>
<dbReference type="InterPro" id="IPR051750">
    <property type="entry name" value="Trans-sulfuration_enzymes"/>
</dbReference>
<evidence type="ECO:0000313" key="14">
    <source>
        <dbReference type="Proteomes" id="UP000224634"/>
    </source>
</evidence>
<dbReference type="AlphaFoldDB" id="A0A2B7Y5C0"/>
<dbReference type="STRING" id="1447883.A0A2B7Y5C0"/>
<evidence type="ECO:0000256" key="2">
    <source>
        <dbReference type="ARBA" id="ARBA00022605"/>
    </source>
</evidence>
<dbReference type="Pfam" id="PF01053">
    <property type="entry name" value="Cys_Met_Meta_PP"/>
    <property type="match status" value="1"/>
</dbReference>
<dbReference type="OrthoDB" id="10047078at2759"/>
<dbReference type="InterPro" id="IPR015424">
    <property type="entry name" value="PyrdxlP-dep_Trfase"/>
</dbReference>
<evidence type="ECO:0000256" key="12">
    <source>
        <dbReference type="SAM" id="MobiDB-lite"/>
    </source>
</evidence>
<dbReference type="Proteomes" id="UP000224634">
    <property type="component" value="Unassembled WGS sequence"/>
</dbReference>
<name>A0A2B7Y5C0_POLH7</name>
<evidence type="ECO:0000256" key="10">
    <source>
        <dbReference type="ARBA" id="ARBA00066530"/>
    </source>
</evidence>
<dbReference type="GO" id="GO:0003962">
    <property type="term" value="F:cystathionine gamma-synthase activity"/>
    <property type="evidence" value="ECO:0007669"/>
    <property type="project" value="UniProtKB-EC"/>
</dbReference>
<evidence type="ECO:0000256" key="5">
    <source>
        <dbReference type="ARBA" id="ARBA00023167"/>
    </source>
</evidence>
<comment type="pathway">
    <text evidence="8">Amino-acid biosynthesis; L-methionine biosynthesis via de novo pathway; L-cystathionine from O-succinyl-L-homoserine: step 1/1.</text>
</comment>
<evidence type="ECO:0000256" key="4">
    <source>
        <dbReference type="ARBA" id="ARBA00022898"/>
    </source>
</evidence>
<dbReference type="InterPro" id="IPR000277">
    <property type="entry name" value="Cys/Met-Metab_PyrdxlP-dep_enz"/>
</dbReference>
<comment type="similarity">
    <text evidence="9">Belongs to the trans-sulfuration enzymes family. MET7 subfamily.</text>
</comment>
<dbReference type="Gene3D" id="3.40.640.10">
    <property type="entry name" value="Type I PLP-dependent aspartate aminotransferase-like (Major domain)"/>
    <property type="match status" value="1"/>
</dbReference>
<evidence type="ECO:0000313" key="13">
    <source>
        <dbReference type="EMBL" id="PGH16088.1"/>
    </source>
</evidence>
<dbReference type="EC" id="2.5.1.48" evidence="10"/>
<dbReference type="FunFam" id="3.90.1150.10:FF:000063">
    <property type="entry name" value="Probable cystathionine gamma-synthase"/>
    <property type="match status" value="1"/>
</dbReference>
<keyword evidence="4" id="KW-0663">Pyridoxal phosphate</keyword>
<dbReference type="InterPro" id="IPR015421">
    <property type="entry name" value="PyrdxlP-dep_Trfase_major"/>
</dbReference>
<dbReference type="GO" id="GO:0030170">
    <property type="term" value="F:pyridoxal phosphate binding"/>
    <property type="evidence" value="ECO:0007669"/>
    <property type="project" value="InterPro"/>
</dbReference>
<comment type="cofactor">
    <cofactor evidence="1">
        <name>pyridoxal 5'-phosphate</name>
        <dbReference type="ChEBI" id="CHEBI:597326"/>
    </cofactor>
</comment>
<dbReference type="GO" id="GO:0009086">
    <property type="term" value="P:methionine biosynthetic process"/>
    <property type="evidence" value="ECO:0007669"/>
    <property type="project" value="UniProtKB-KW"/>
</dbReference>
<keyword evidence="5" id="KW-0486">Methionine biosynthesis</keyword>
<comment type="catalytic activity">
    <reaction evidence="6">
        <text>O-succinyl-L-homoserine + L-cysteine = L,L-cystathionine + succinate + H(+)</text>
        <dbReference type="Rhea" id="RHEA:20397"/>
        <dbReference type="ChEBI" id="CHEBI:15378"/>
        <dbReference type="ChEBI" id="CHEBI:30031"/>
        <dbReference type="ChEBI" id="CHEBI:35235"/>
        <dbReference type="ChEBI" id="CHEBI:57661"/>
        <dbReference type="ChEBI" id="CHEBI:58161"/>
        <dbReference type="EC" id="2.5.1.48"/>
    </reaction>
</comment>
<evidence type="ECO:0000256" key="9">
    <source>
        <dbReference type="ARBA" id="ARBA00061376"/>
    </source>
</evidence>
<protein>
    <recommendedName>
        <fullName evidence="10">cystathionine gamma-synthase</fullName>
        <ecNumber evidence="10">2.5.1.48</ecNumber>
    </recommendedName>
    <alternativeName>
        <fullName evidence="11">O-succinylhomoserine (thiol)-lyase</fullName>
    </alternativeName>
</protein>
<gene>
    <name evidence="13" type="ORF">AJ80_05303</name>
</gene>
<keyword evidence="3" id="KW-0808">Transferase</keyword>
<reference evidence="13 14" key="1">
    <citation type="submission" date="2017-10" db="EMBL/GenBank/DDBJ databases">
        <title>Comparative genomics in systemic dimorphic fungi from Ajellomycetaceae.</title>
        <authorList>
            <person name="Munoz J.F."/>
            <person name="Mcewen J.G."/>
            <person name="Clay O.K."/>
            <person name="Cuomo C.A."/>
        </authorList>
    </citation>
    <scope>NUCLEOTIDE SEQUENCE [LARGE SCALE GENOMIC DNA]</scope>
    <source>
        <strain evidence="13 14">UAMH7299</strain>
    </source>
</reference>
<dbReference type="FunFam" id="3.40.640.10:FF:000111">
    <property type="entry name" value="Cystathionine gamma-synthase"/>
    <property type="match status" value="1"/>
</dbReference>
<dbReference type="Gene3D" id="3.90.1150.10">
    <property type="entry name" value="Aspartate Aminotransferase, domain 1"/>
    <property type="match status" value="1"/>
</dbReference>
<dbReference type="SUPFAM" id="SSF53383">
    <property type="entry name" value="PLP-dependent transferases"/>
    <property type="match status" value="1"/>
</dbReference>
<proteinExistence type="inferred from homology"/>
<sequence>MHEQLSLGSSVPPDTPHAVSVSLPTWRANVGYEEGEAWVIDSMTTGYPRFFVHKSIQALAEEIVCRFGTPEDSATLFPSPKPATRCREFLLSKLPPVDAERVRVVNLVMQSVQTSNRNGSQPATIDSSLSCVLYPKEYSNITKQVWQHSGDGISSRRSEFSLKLLKDGYLVEEGSAQQEDTQPQRPCKGPRRYQKGSLSNIQAIVTPSKKDLGSSEPPSEGREFDQYVEERFGRNLDPSMANNAKLAVRRRIAGSLTANGELSETLRTVSSGGRIAGLTEDHVLLFPTGMSSIFNTHQCLLATRGQLRSICFGFPYIDTLKILQKWGPGVQFYGHASSEELDELEKRLESGERFLALFTEFPGNPLLKSPDLERIYQLAAKYDFAVVVDESVGNFINVNVLPYADVVVSSLTKIFSGDSNVMGGSAVLNPHGRYYESLMATFKKEYEDNYWAEDAIFLERNSRDFVSRIERINAATESVTEQLNASPLVKAIYYPKYSETRPFYDKCKNENGGYGGLFSVTFHSSAAAVAFFDELNVMKGPSLGTNFTLSCPYTLLAHYGELEWANSLGVASDLVRISIGLEDSADLKSRIQHALDAAEKAPQNLASQ</sequence>
<dbReference type="PANTHER" id="PTHR42699">
    <property type="match status" value="1"/>
</dbReference>
<comment type="caution">
    <text evidence="13">The sequence shown here is derived from an EMBL/GenBank/DDBJ whole genome shotgun (WGS) entry which is preliminary data.</text>
</comment>
<evidence type="ECO:0000256" key="6">
    <source>
        <dbReference type="ARBA" id="ARBA00051441"/>
    </source>
</evidence>
<evidence type="ECO:0000256" key="11">
    <source>
        <dbReference type="ARBA" id="ARBA00083849"/>
    </source>
</evidence>
<comment type="function">
    <text evidence="7">Catalyzes the formation of L-cystathionine from O-succinyl-L-homoserine (OSHS) and L-cysteine, via a gamma-replacement reaction. In the absence of thiol, catalyzes gamma-elimination to form 2-oxobutanoate, succinate and ammonia.</text>
</comment>
<evidence type="ECO:0000256" key="1">
    <source>
        <dbReference type="ARBA" id="ARBA00001933"/>
    </source>
</evidence>
<organism evidence="13 14">
    <name type="scientific">Polytolypa hystricis (strain UAMH7299)</name>
    <dbReference type="NCBI Taxonomy" id="1447883"/>
    <lineage>
        <taxon>Eukaryota</taxon>
        <taxon>Fungi</taxon>
        <taxon>Dikarya</taxon>
        <taxon>Ascomycota</taxon>
        <taxon>Pezizomycotina</taxon>
        <taxon>Eurotiomycetes</taxon>
        <taxon>Eurotiomycetidae</taxon>
        <taxon>Onygenales</taxon>
        <taxon>Onygenales incertae sedis</taxon>
        <taxon>Polytolypa</taxon>
    </lineage>
</organism>
<dbReference type="PANTHER" id="PTHR42699:SF1">
    <property type="entry name" value="CYSTATHIONINE GAMMA-SYNTHASE-RELATED"/>
    <property type="match status" value="1"/>
</dbReference>
<accession>A0A2B7Y5C0</accession>
<dbReference type="PROSITE" id="PS00868">
    <property type="entry name" value="CYS_MET_METAB_PP"/>
    <property type="match status" value="1"/>
</dbReference>
<keyword evidence="14" id="KW-1185">Reference proteome</keyword>
<dbReference type="InterPro" id="IPR054542">
    <property type="entry name" value="Cys_met_metab_PP"/>
</dbReference>
<evidence type="ECO:0000256" key="8">
    <source>
        <dbReference type="ARBA" id="ARBA00060510"/>
    </source>
</evidence>
<keyword evidence="2" id="KW-0028">Amino-acid biosynthesis</keyword>
<feature type="region of interest" description="Disordered" evidence="12">
    <location>
        <begin position="173"/>
        <end position="200"/>
    </location>
</feature>
<dbReference type="InterPro" id="IPR015422">
    <property type="entry name" value="PyrdxlP-dep_Trfase_small"/>
</dbReference>
<feature type="compositionally biased region" description="Polar residues" evidence="12">
    <location>
        <begin position="175"/>
        <end position="184"/>
    </location>
</feature>
<dbReference type="EMBL" id="PDNA01000076">
    <property type="protein sequence ID" value="PGH16088.1"/>
    <property type="molecule type" value="Genomic_DNA"/>
</dbReference>
<evidence type="ECO:0000256" key="3">
    <source>
        <dbReference type="ARBA" id="ARBA00022679"/>
    </source>
</evidence>
<dbReference type="GO" id="GO:0019346">
    <property type="term" value="P:transsulfuration"/>
    <property type="evidence" value="ECO:0007669"/>
    <property type="project" value="InterPro"/>
</dbReference>